<dbReference type="InterPro" id="IPR018060">
    <property type="entry name" value="HTH_AraC"/>
</dbReference>
<evidence type="ECO:0000256" key="2">
    <source>
        <dbReference type="ARBA" id="ARBA00023125"/>
    </source>
</evidence>
<name>A0A415E2X7_9FIRM</name>
<dbReference type="RefSeq" id="WP_118334410.1">
    <property type="nucleotide sequence ID" value="NZ_AP025567.1"/>
</dbReference>
<dbReference type="Pfam" id="PF10114">
    <property type="entry name" value="PocR"/>
    <property type="match status" value="1"/>
</dbReference>
<dbReference type="SMART" id="SM00342">
    <property type="entry name" value="HTH_ARAC"/>
    <property type="match status" value="1"/>
</dbReference>
<dbReference type="PANTHER" id="PTHR43280">
    <property type="entry name" value="ARAC-FAMILY TRANSCRIPTIONAL REGULATOR"/>
    <property type="match status" value="1"/>
</dbReference>
<dbReference type="SUPFAM" id="SSF46689">
    <property type="entry name" value="Homeodomain-like"/>
    <property type="match status" value="2"/>
</dbReference>
<comment type="caution">
    <text evidence="5">The sequence shown here is derived from an EMBL/GenBank/DDBJ whole genome shotgun (WGS) entry which is preliminary data.</text>
</comment>
<evidence type="ECO:0000313" key="6">
    <source>
        <dbReference type="Proteomes" id="UP000284841"/>
    </source>
</evidence>
<feature type="domain" description="HTH araC/xylS-type" evidence="4">
    <location>
        <begin position="291"/>
        <end position="389"/>
    </location>
</feature>
<dbReference type="GO" id="GO:0043565">
    <property type="term" value="F:sequence-specific DNA binding"/>
    <property type="evidence" value="ECO:0007669"/>
    <property type="project" value="InterPro"/>
</dbReference>
<dbReference type="InterPro" id="IPR018771">
    <property type="entry name" value="PocR_dom"/>
</dbReference>
<dbReference type="GO" id="GO:0003700">
    <property type="term" value="F:DNA-binding transcription factor activity"/>
    <property type="evidence" value="ECO:0007669"/>
    <property type="project" value="InterPro"/>
</dbReference>
<evidence type="ECO:0000259" key="4">
    <source>
        <dbReference type="PROSITE" id="PS01124"/>
    </source>
</evidence>
<dbReference type="STRING" id="1776384.GCA_900086585_03533"/>
<dbReference type="Gene3D" id="1.10.10.60">
    <property type="entry name" value="Homeodomain-like"/>
    <property type="match status" value="2"/>
</dbReference>
<dbReference type="Proteomes" id="UP000284841">
    <property type="component" value="Unassembled WGS sequence"/>
</dbReference>
<keyword evidence="6" id="KW-1185">Reference proteome</keyword>
<organism evidence="5 6">
    <name type="scientific">Emergencia timonensis</name>
    <dbReference type="NCBI Taxonomy" id="1776384"/>
    <lineage>
        <taxon>Bacteria</taxon>
        <taxon>Bacillati</taxon>
        <taxon>Bacillota</taxon>
        <taxon>Clostridia</taxon>
        <taxon>Peptostreptococcales</taxon>
        <taxon>Anaerovoracaceae</taxon>
        <taxon>Emergencia</taxon>
    </lineage>
</organism>
<dbReference type="InterPro" id="IPR009057">
    <property type="entry name" value="Homeodomain-like_sf"/>
</dbReference>
<evidence type="ECO:0000256" key="3">
    <source>
        <dbReference type="ARBA" id="ARBA00023163"/>
    </source>
</evidence>
<dbReference type="EMBL" id="QRMS01000002">
    <property type="protein sequence ID" value="RHJ87982.1"/>
    <property type="molecule type" value="Genomic_DNA"/>
</dbReference>
<keyword evidence="3" id="KW-0804">Transcription</keyword>
<evidence type="ECO:0000256" key="1">
    <source>
        <dbReference type="ARBA" id="ARBA00023015"/>
    </source>
</evidence>
<sequence length="400" mass="45898">MTGNRPRGNHNDIREQRLLREMKAFAYTANVPVTLYDNNMNILWECRPELKICTMFLTHDIRNNQCNENLKDAIATAESLNEPYVFMCASRLTQIAYPVKIENSLKGTMIAGPIIMGKNRENALKHIFENLPDYRAHINELLEIIEANPIRTTLEVSCIYEVFCDCIFAHNLMENSQPSGDAAIDDLLQSLQKRDLSSAVAAMDIIFQHAYIANGGKLNLIKVYLSDYIASLSKQTLQNYVFTEGYETLLSELKGAATAEEVHNVCRKIAAFMTDDDDRHLQYKGSSHVIEETILYLEEHYADDIELKGIADQVHVNASYLSSLFKKETSMTFSQYLNMIRLNQSVKLLKTTDLPLEQVAKRCGFASQSYYIRAFKLHYKETPGKYRRDFKDKSKRERLL</sequence>
<keyword evidence="1" id="KW-0805">Transcription regulation</keyword>
<proteinExistence type="predicted"/>
<dbReference type="PROSITE" id="PS01124">
    <property type="entry name" value="HTH_ARAC_FAMILY_2"/>
    <property type="match status" value="1"/>
</dbReference>
<gene>
    <name evidence="5" type="ORF">DW099_06065</name>
</gene>
<keyword evidence="2" id="KW-0238">DNA-binding</keyword>
<reference evidence="5 6" key="1">
    <citation type="submission" date="2018-08" db="EMBL/GenBank/DDBJ databases">
        <title>A genome reference for cultivated species of the human gut microbiota.</title>
        <authorList>
            <person name="Zou Y."/>
            <person name="Xue W."/>
            <person name="Luo G."/>
        </authorList>
    </citation>
    <scope>NUCLEOTIDE SEQUENCE [LARGE SCALE GENOMIC DNA]</scope>
    <source>
        <strain evidence="5 6">AM07-24</strain>
    </source>
</reference>
<dbReference type="PANTHER" id="PTHR43280:SF2">
    <property type="entry name" value="HTH-TYPE TRANSCRIPTIONAL REGULATOR EXSA"/>
    <property type="match status" value="1"/>
</dbReference>
<protein>
    <submittedName>
        <fullName evidence="5">AraC family transcriptional regulator</fullName>
    </submittedName>
</protein>
<evidence type="ECO:0000313" key="5">
    <source>
        <dbReference type="EMBL" id="RHJ87982.1"/>
    </source>
</evidence>
<dbReference type="AlphaFoldDB" id="A0A415E2X7"/>
<dbReference type="Pfam" id="PF12833">
    <property type="entry name" value="HTH_18"/>
    <property type="match status" value="1"/>
</dbReference>
<accession>A0A415E2X7</accession>
<dbReference type="OrthoDB" id="1677563at2"/>